<dbReference type="CDD" id="cd01644">
    <property type="entry name" value="RT_pepA17"/>
    <property type="match status" value="1"/>
</dbReference>
<dbReference type="Pfam" id="PF00078">
    <property type="entry name" value="RVT_1"/>
    <property type="match status" value="1"/>
</dbReference>
<evidence type="ECO:0000313" key="4">
    <source>
        <dbReference type="Proteomes" id="UP000005237"/>
    </source>
</evidence>
<dbReference type="Pfam" id="PF03564">
    <property type="entry name" value="DUF1759"/>
    <property type="match status" value="1"/>
</dbReference>
<reference evidence="4" key="1">
    <citation type="submission" date="2010-08" db="EMBL/GenBank/DDBJ databases">
        <authorList>
            <consortium name="Caenorhabditis japonica Sequencing Consortium"/>
            <person name="Wilson R.K."/>
        </authorList>
    </citation>
    <scope>NUCLEOTIDE SEQUENCE [LARGE SCALE GENOMIC DNA]</scope>
    <source>
        <strain evidence="4">DF5081</strain>
    </source>
</reference>
<feature type="region of interest" description="Disordered" evidence="1">
    <location>
        <begin position="574"/>
        <end position="608"/>
    </location>
</feature>
<evidence type="ECO:0000259" key="2">
    <source>
        <dbReference type="Pfam" id="PF00078"/>
    </source>
</evidence>
<dbReference type="Gene3D" id="3.30.70.270">
    <property type="match status" value="1"/>
</dbReference>
<proteinExistence type="predicted"/>
<reference evidence="3" key="2">
    <citation type="submission" date="2022-06" db="UniProtKB">
        <authorList>
            <consortium name="EnsemblMetazoa"/>
        </authorList>
    </citation>
    <scope>IDENTIFICATION</scope>
    <source>
        <strain evidence="3">DF5081</strain>
    </source>
</reference>
<feature type="compositionally biased region" description="Basic and acidic residues" evidence="1">
    <location>
        <begin position="582"/>
        <end position="604"/>
    </location>
</feature>
<dbReference type="EnsemblMetazoa" id="CJA22986b.1">
    <property type="protein sequence ID" value="CJA22986b.1"/>
    <property type="gene ID" value="WBGene00178558"/>
</dbReference>
<dbReference type="PANTHER" id="PTHR47331:SF5">
    <property type="entry name" value="RIBONUCLEASE H"/>
    <property type="match status" value="1"/>
</dbReference>
<dbReference type="InterPro" id="IPR008042">
    <property type="entry name" value="Retrotrans_Pao"/>
</dbReference>
<dbReference type="InterPro" id="IPR000477">
    <property type="entry name" value="RT_dom"/>
</dbReference>
<protein>
    <submittedName>
        <fullName evidence="3">DUF1758 domain-containing protein</fullName>
    </submittedName>
</protein>
<dbReference type="CDD" id="cd00303">
    <property type="entry name" value="retropepsin_like"/>
    <property type="match status" value="1"/>
</dbReference>
<accession>A0A8R1I520</accession>
<sequence length="980" mass="113787">MVHRRTYEVGKITTRTKIEQINHTKKQECDEAEKLITEIAFFTPEQILENDDSLFTKINEMTSSIKATESALEKLAMTAEGLDPDNDIEQSKFEEQADKVNDVILRGVTEDNYALAINLLKERYDDSEATIAELNDRFKFVKATNTSISEQRKSWDKIHILLQQLDTLGENIDHYMVKDAIVEKFSYDIRKEIYERKYKLSDVNDWTIEQLIYDIEETIKHQEKLRKKLKLKDEENPKDLQRNKPKKYEEKYKDSKSNFQTKCLFCQGEHFSDRCLKVTSPKDRMDVVRKRGACKICFKLNHKSDDCPRQEYSCKKCNSKDKHNASICTSWGESPIKQTENSKQGSKKPNKQTNAATILKDERDMSDEEIEERNDEVKVTTTIAKNTAYLPTLKTEVFNNNSKKWEPMSIMIDTGSDTTYVTKELLEKMLLPKLNTTLLKVRTFDDEAPKPKEYVETELRIKNGTEELTIGAYATKDLAGKIEKAVLTSEDLQFMLKQQLQINSDVFEKRSDPQMILGCDYFCQIWQGALIPLPSGICLVKTTMGYTTIGTSQNKKKFEEVKKRETINFTAVTVENETDESTNERKEEDNQKKDMAMKSSEFDKKKKKKKIDRRTMEFFKKTIEKREDGYYVRLPFKQINSNIPTNWSIAMKRLLSVVKYQSIEVLGMIDTIFKDQLELQVIEKVDMSEEVGGLVHYNPHQPVLIPHKTTTKCRVVIDGSSHFKNEPSLNDMIHQGPVILPDLTQLLIRFRTGKIAILSDVEKAFLQVRLHEIDRDATRILWLKDYRRPATPDNIEVYRYTRILFGFNASPFLLAATILHHLESHPNKQLAVEMAKNLYVDNLILTTDKEPEEAIQLYYDSKETFSSMKMNLREFLSNSKIFNEMIENKDRAQDTDMKVLGILWSSITDEITIGVLNELPTNISRRTISSFLSGNYDPLGLLVPILLPIKLFQRKLWDDTLDWDTPLNDELSTEWKETIT</sequence>
<dbReference type="SUPFAM" id="SSF56672">
    <property type="entry name" value="DNA/RNA polymerases"/>
    <property type="match status" value="1"/>
</dbReference>
<feature type="compositionally biased region" description="Polar residues" evidence="1">
    <location>
        <begin position="335"/>
        <end position="344"/>
    </location>
</feature>
<dbReference type="PANTHER" id="PTHR47331">
    <property type="entry name" value="PHD-TYPE DOMAIN-CONTAINING PROTEIN"/>
    <property type="match status" value="1"/>
</dbReference>
<keyword evidence="4" id="KW-1185">Reference proteome</keyword>
<dbReference type="Pfam" id="PF05380">
    <property type="entry name" value="Peptidase_A17"/>
    <property type="match status" value="1"/>
</dbReference>
<feature type="region of interest" description="Disordered" evidence="1">
    <location>
        <begin position="335"/>
        <end position="356"/>
    </location>
</feature>
<dbReference type="InterPro" id="IPR043502">
    <property type="entry name" value="DNA/RNA_pol_sf"/>
</dbReference>
<organism evidence="3 4">
    <name type="scientific">Caenorhabditis japonica</name>
    <dbReference type="NCBI Taxonomy" id="281687"/>
    <lineage>
        <taxon>Eukaryota</taxon>
        <taxon>Metazoa</taxon>
        <taxon>Ecdysozoa</taxon>
        <taxon>Nematoda</taxon>
        <taxon>Chromadorea</taxon>
        <taxon>Rhabditida</taxon>
        <taxon>Rhabditina</taxon>
        <taxon>Rhabditomorpha</taxon>
        <taxon>Rhabditoidea</taxon>
        <taxon>Rhabditidae</taxon>
        <taxon>Peloderinae</taxon>
        <taxon>Caenorhabditis</taxon>
    </lineage>
</organism>
<dbReference type="AlphaFoldDB" id="A0A8R1I520"/>
<dbReference type="InterPro" id="IPR005312">
    <property type="entry name" value="DUF1759"/>
</dbReference>
<name>A0A8R1I520_CAEJA</name>
<evidence type="ECO:0000313" key="3">
    <source>
        <dbReference type="EnsemblMetazoa" id="CJA22986b.1"/>
    </source>
</evidence>
<dbReference type="InterPro" id="IPR043128">
    <property type="entry name" value="Rev_trsase/Diguanyl_cyclase"/>
</dbReference>
<dbReference type="Proteomes" id="UP000005237">
    <property type="component" value="Unassembled WGS sequence"/>
</dbReference>
<evidence type="ECO:0000256" key="1">
    <source>
        <dbReference type="SAM" id="MobiDB-lite"/>
    </source>
</evidence>
<feature type="domain" description="Reverse transcriptase" evidence="2">
    <location>
        <begin position="749"/>
        <end position="873"/>
    </location>
</feature>
<dbReference type="Gene3D" id="3.10.10.10">
    <property type="entry name" value="HIV Type 1 Reverse Transcriptase, subunit A, domain 1"/>
    <property type="match status" value="1"/>
</dbReference>